<sequence length="668" mass="74408">MPSFRRSRRMLSNSPPRRRYLTKSRFKLALSCPTKLFYAGKPTQFADTQADSTFMQALADGGFQVGELAKLMHPGGVEVTAEANADALSQTRALLQADTVTLFEAAISHGNCLVRVDILRKVGNVIDLIEVKAKSFDSRDAHAFRGKQGQLDVGMLPYLQDVAFQKHVLAMAHPEWQVRSHLMLADTARRCSVSGLNQRFKINRQPDGRHQVLVAPGTTPSSVGDSLLSVVCVDEWVDEILAGSLNTDVGELPFAQAVQHWAAHVVADNRIPARIGARCAKCEFRCDGGPLKSGFHLCWQEAEGWTREEVDRGTVLDLWNFPRKQALIEQGVLRLQDVTPVHLNLRAEGPGLSNSQRQWMQVSGTWPEGGEYHLDKVFLQDAMRDWRYPLHFIDFETARVAIPFFAGQRPYANVAFQFSHHVVEASGAVRHADQFLCLTPGVNPNVAFVRALKSALEKDEGTVFMWSPHENTTLLDLLREIESDGERVEDAPALAAFIRTLTVEKEKGRVVRAGERAMVDLCVLARKAYFHPQTKGSCSIKKVLPAVMGSSPFLRAQYGRPVYGAESGIPSLNFTDWTWWQAEGGGARNPYELLPPLFDDISKEEQNWLEAEDGALLADGGAATMAWARMQFEEVPSKRDAVEKALLRYCELDTLAMVLILESWQNGK</sequence>
<dbReference type="AlphaFoldDB" id="A0A2U8FM83"/>
<evidence type="ECO:0000259" key="1">
    <source>
        <dbReference type="Pfam" id="PF11074"/>
    </source>
</evidence>
<protein>
    <submittedName>
        <fullName evidence="2">DUF2779 domain-containing protein</fullName>
    </submittedName>
</protein>
<name>A0A2U8FM83_9BURK</name>
<evidence type="ECO:0000313" key="3">
    <source>
        <dbReference type="Proteomes" id="UP000244892"/>
    </source>
</evidence>
<organism evidence="2 3">
    <name type="scientific">Aquabacterium olei</name>
    <dbReference type="NCBI Taxonomy" id="1296669"/>
    <lineage>
        <taxon>Bacteria</taxon>
        <taxon>Pseudomonadati</taxon>
        <taxon>Pseudomonadota</taxon>
        <taxon>Betaproteobacteria</taxon>
        <taxon>Burkholderiales</taxon>
        <taxon>Aquabacterium</taxon>
    </lineage>
</organism>
<evidence type="ECO:0000313" key="2">
    <source>
        <dbReference type="EMBL" id="AWI52017.1"/>
    </source>
</evidence>
<proteinExistence type="predicted"/>
<dbReference type="EMBL" id="CP029210">
    <property type="protein sequence ID" value="AWI52017.1"/>
    <property type="molecule type" value="Genomic_DNA"/>
</dbReference>
<dbReference type="Proteomes" id="UP000244892">
    <property type="component" value="Chromosome"/>
</dbReference>
<dbReference type="KEGG" id="aon:DEH84_00045"/>
<dbReference type="Pfam" id="PF11074">
    <property type="entry name" value="DUF2779"/>
    <property type="match status" value="1"/>
</dbReference>
<dbReference type="InterPro" id="IPR021301">
    <property type="entry name" value="DUF2779"/>
</dbReference>
<accession>A0A2U8FM83</accession>
<reference evidence="2 3" key="1">
    <citation type="submission" date="2018-05" db="EMBL/GenBank/DDBJ databases">
        <title>complete genome sequence of Aquabacterium olei NBRC 110486.</title>
        <authorList>
            <person name="Tang B."/>
            <person name="Chang J."/>
            <person name="Zhang L."/>
            <person name="Yang H."/>
        </authorList>
    </citation>
    <scope>NUCLEOTIDE SEQUENCE [LARGE SCALE GENOMIC DNA]</scope>
    <source>
        <strain evidence="2 3">NBRC 110486</strain>
    </source>
</reference>
<feature type="domain" description="DUF2779" evidence="1">
    <location>
        <begin position="391"/>
        <end position="539"/>
    </location>
</feature>
<keyword evidence="3" id="KW-1185">Reference proteome</keyword>
<gene>
    <name evidence="2" type="ORF">DEH84_00045</name>
</gene>